<dbReference type="Gene3D" id="3.40.50.300">
    <property type="entry name" value="P-loop containing nucleotide triphosphate hydrolases"/>
    <property type="match status" value="1"/>
</dbReference>
<dbReference type="HOGENOM" id="CLU_1042707_0_0_1"/>
<dbReference type="SUPFAM" id="SSF52540">
    <property type="entry name" value="P-loop containing nucleoside triphosphate hydrolases"/>
    <property type="match status" value="1"/>
</dbReference>
<sequence>MSLSRVRNESRTSLAENQPSTSRGRYAEGLGDATETILKILQDVAKLVDEVPYMEGIAGILSTMIEIRQEMKDSEKYSQKVLDHILNLSKDILLQLKKLSELLGKDRLIQLQDDLKEYKEFLQDIVHNLHDYQSRHWLRRLTDRKSDQVKEWERKIDRFQQRFVNWRMVNIEMMIANSITNDIPRYYHCSIPLGPPIIPLPWPIILKPAAMFGREKELEVTLSHLRAHDPLCISILGIGGMGKTTLALHFAQRRGYTTVSKTAFHLL</sequence>
<dbReference type="EMBL" id="KN837155">
    <property type="protein sequence ID" value="KIJ39112.1"/>
    <property type="molecule type" value="Genomic_DNA"/>
</dbReference>
<dbReference type="InterPro" id="IPR027417">
    <property type="entry name" value="P-loop_NTPase"/>
</dbReference>
<dbReference type="SUPFAM" id="SSF158745">
    <property type="entry name" value="LanC-like"/>
    <property type="match status" value="1"/>
</dbReference>
<feature type="region of interest" description="Disordered" evidence="1">
    <location>
        <begin position="1"/>
        <end position="27"/>
    </location>
</feature>
<evidence type="ECO:0000313" key="2">
    <source>
        <dbReference type="EMBL" id="KIJ39112.1"/>
    </source>
</evidence>
<evidence type="ECO:0000256" key="1">
    <source>
        <dbReference type="SAM" id="MobiDB-lite"/>
    </source>
</evidence>
<organism evidence="2 3">
    <name type="scientific">Sphaerobolus stellatus (strain SS14)</name>
    <dbReference type="NCBI Taxonomy" id="990650"/>
    <lineage>
        <taxon>Eukaryota</taxon>
        <taxon>Fungi</taxon>
        <taxon>Dikarya</taxon>
        <taxon>Basidiomycota</taxon>
        <taxon>Agaricomycotina</taxon>
        <taxon>Agaricomycetes</taxon>
        <taxon>Phallomycetidae</taxon>
        <taxon>Geastrales</taxon>
        <taxon>Sphaerobolaceae</taxon>
        <taxon>Sphaerobolus</taxon>
    </lineage>
</organism>
<accession>A0A0C9VC21</accession>
<feature type="compositionally biased region" description="Polar residues" evidence="1">
    <location>
        <begin position="11"/>
        <end position="23"/>
    </location>
</feature>
<reference evidence="2 3" key="1">
    <citation type="submission" date="2014-06" db="EMBL/GenBank/DDBJ databases">
        <title>Evolutionary Origins and Diversification of the Mycorrhizal Mutualists.</title>
        <authorList>
            <consortium name="DOE Joint Genome Institute"/>
            <consortium name="Mycorrhizal Genomics Consortium"/>
            <person name="Kohler A."/>
            <person name="Kuo A."/>
            <person name="Nagy L.G."/>
            <person name="Floudas D."/>
            <person name="Copeland A."/>
            <person name="Barry K.W."/>
            <person name="Cichocki N."/>
            <person name="Veneault-Fourrey C."/>
            <person name="LaButti K."/>
            <person name="Lindquist E.A."/>
            <person name="Lipzen A."/>
            <person name="Lundell T."/>
            <person name="Morin E."/>
            <person name="Murat C."/>
            <person name="Riley R."/>
            <person name="Ohm R."/>
            <person name="Sun H."/>
            <person name="Tunlid A."/>
            <person name="Henrissat B."/>
            <person name="Grigoriev I.V."/>
            <person name="Hibbett D.S."/>
            <person name="Martin F."/>
        </authorList>
    </citation>
    <scope>NUCLEOTIDE SEQUENCE [LARGE SCALE GENOMIC DNA]</scope>
    <source>
        <strain evidence="2 3">SS14</strain>
    </source>
</reference>
<dbReference type="CDD" id="cd21037">
    <property type="entry name" value="MLKL_NTD"/>
    <property type="match status" value="1"/>
</dbReference>
<gene>
    <name evidence="2" type="ORF">M422DRAFT_258269</name>
</gene>
<feature type="compositionally biased region" description="Basic and acidic residues" evidence="1">
    <location>
        <begin position="1"/>
        <end position="10"/>
    </location>
</feature>
<dbReference type="Proteomes" id="UP000054279">
    <property type="component" value="Unassembled WGS sequence"/>
</dbReference>
<name>A0A0C9VC21_SPHS4</name>
<dbReference type="OrthoDB" id="431454at2759"/>
<evidence type="ECO:0008006" key="4">
    <source>
        <dbReference type="Google" id="ProtNLM"/>
    </source>
</evidence>
<dbReference type="InterPro" id="IPR059179">
    <property type="entry name" value="MLKL-like_MCAfunc"/>
</dbReference>
<keyword evidence="3" id="KW-1185">Reference proteome</keyword>
<evidence type="ECO:0000313" key="3">
    <source>
        <dbReference type="Proteomes" id="UP000054279"/>
    </source>
</evidence>
<protein>
    <recommendedName>
        <fullName evidence="4">NB-ARC domain-containing protein</fullName>
    </recommendedName>
</protein>
<proteinExistence type="predicted"/>
<dbReference type="AlphaFoldDB" id="A0A0C9VC21"/>